<gene>
    <name evidence="3" type="ORF">GMJLKIPL_2153</name>
</gene>
<dbReference type="PANTHER" id="PTHR41252:SF1">
    <property type="entry name" value="BLR2505 PROTEIN"/>
    <property type="match status" value="1"/>
</dbReference>
<feature type="domain" description="SnoaL-like" evidence="2">
    <location>
        <begin position="41"/>
        <end position="147"/>
    </location>
</feature>
<organism evidence="3 4">
    <name type="scientific">Methylobacterium isbiliense</name>
    <dbReference type="NCBI Taxonomy" id="315478"/>
    <lineage>
        <taxon>Bacteria</taxon>
        <taxon>Pseudomonadati</taxon>
        <taxon>Pseudomonadota</taxon>
        <taxon>Alphaproteobacteria</taxon>
        <taxon>Hyphomicrobiales</taxon>
        <taxon>Methylobacteriaceae</taxon>
        <taxon>Methylobacterium</taxon>
    </lineage>
</organism>
<reference evidence="3" key="1">
    <citation type="journal article" date="2021" name="Front. Microbiol.">
        <title>Comprehensive Comparative Genomics and Phenotyping of Methylobacterium Species.</title>
        <authorList>
            <person name="Alessa O."/>
            <person name="Ogura Y."/>
            <person name="Fujitani Y."/>
            <person name="Takami H."/>
            <person name="Hayashi T."/>
            <person name="Sahin N."/>
            <person name="Tani A."/>
        </authorList>
    </citation>
    <scope>NUCLEOTIDE SEQUENCE</scope>
    <source>
        <strain evidence="3">DSM 17168</strain>
    </source>
</reference>
<comment type="caution">
    <text evidence="3">The sequence shown here is derived from an EMBL/GenBank/DDBJ whole genome shotgun (WGS) entry which is preliminary data.</text>
</comment>
<keyword evidence="4" id="KW-1185">Reference proteome</keyword>
<dbReference type="SUPFAM" id="SSF54427">
    <property type="entry name" value="NTF2-like"/>
    <property type="match status" value="1"/>
</dbReference>
<dbReference type="InterPro" id="IPR037401">
    <property type="entry name" value="SnoaL-like"/>
</dbReference>
<dbReference type="Proteomes" id="UP001055153">
    <property type="component" value="Unassembled WGS sequence"/>
</dbReference>
<reference evidence="3" key="2">
    <citation type="submission" date="2021-08" db="EMBL/GenBank/DDBJ databases">
        <authorList>
            <person name="Tani A."/>
            <person name="Ola A."/>
            <person name="Ogura Y."/>
            <person name="Katsura K."/>
            <person name="Hayashi T."/>
        </authorList>
    </citation>
    <scope>NUCLEOTIDE SEQUENCE</scope>
    <source>
        <strain evidence="3">DSM 17168</strain>
    </source>
</reference>
<evidence type="ECO:0000259" key="2">
    <source>
        <dbReference type="Pfam" id="PF12680"/>
    </source>
</evidence>
<protein>
    <recommendedName>
        <fullName evidence="2">SnoaL-like domain-containing protein</fullName>
    </recommendedName>
</protein>
<evidence type="ECO:0000313" key="3">
    <source>
        <dbReference type="EMBL" id="GJE00235.1"/>
    </source>
</evidence>
<proteinExistence type="predicted"/>
<keyword evidence="1" id="KW-0732">Signal</keyword>
<sequence>MASRLRSTGSALLAAALALGVSAGWAGSRAGEPAERNKRIVAEAFDRWAAGGTTFFTDLLAPDVVWVIEGSGASAGTIRGRDALLDLVRPFAARLSQPLRPTMRRVWGDGDHVIVHWQGEAVARDSLPYRNRYAWILRMQDGKAVEVNAFLDLAAFDDVLRRIPEPARTGDAR</sequence>
<dbReference type="Pfam" id="PF12680">
    <property type="entry name" value="SnoaL_2"/>
    <property type="match status" value="1"/>
</dbReference>
<evidence type="ECO:0000313" key="4">
    <source>
        <dbReference type="Proteomes" id="UP001055153"/>
    </source>
</evidence>
<accession>A0ABQ4SCN8</accession>
<feature type="chain" id="PRO_5045787617" description="SnoaL-like domain-containing protein" evidence="1">
    <location>
        <begin position="27"/>
        <end position="173"/>
    </location>
</feature>
<evidence type="ECO:0000256" key="1">
    <source>
        <dbReference type="SAM" id="SignalP"/>
    </source>
</evidence>
<dbReference type="RefSeq" id="WP_238235111.1">
    <property type="nucleotide sequence ID" value="NZ_BPQQ01000022.1"/>
</dbReference>
<dbReference type="Gene3D" id="3.10.450.50">
    <property type="match status" value="1"/>
</dbReference>
<name>A0ABQ4SCN8_9HYPH</name>
<dbReference type="EMBL" id="BPQQ01000022">
    <property type="protein sequence ID" value="GJE00235.1"/>
    <property type="molecule type" value="Genomic_DNA"/>
</dbReference>
<dbReference type="InterPro" id="IPR032710">
    <property type="entry name" value="NTF2-like_dom_sf"/>
</dbReference>
<feature type="signal peptide" evidence="1">
    <location>
        <begin position="1"/>
        <end position="26"/>
    </location>
</feature>
<dbReference type="PANTHER" id="PTHR41252">
    <property type="entry name" value="BLR2505 PROTEIN"/>
    <property type="match status" value="1"/>
</dbReference>